<feature type="transmembrane region" description="Helical" evidence="2">
    <location>
        <begin position="139"/>
        <end position="156"/>
    </location>
</feature>
<protein>
    <submittedName>
        <fullName evidence="4">tRNA (Guanine-N1)-methyltransferase</fullName>
    </submittedName>
</protein>
<feature type="chain" id="PRO_5040817596" evidence="3">
    <location>
        <begin position="23"/>
        <end position="207"/>
    </location>
</feature>
<dbReference type="EMBL" id="JAJAPW010000001">
    <property type="protein sequence ID" value="MCB4797764.1"/>
    <property type="molecule type" value="Genomic_DNA"/>
</dbReference>
<dbReference type="Proteomes" id="UP001139199">
    <property type="component" value="Unassembled WGS sequence"/>
</dbReference>
<keyword evidence="3" id="KW-0732">Signal</keyword>
<evidence type="ECO:0000313" key="5">
    <source>
        <dbReference type="Proteomes" id="UP001139199"/>
    </source>
</evidence>
<evidence type="ECO:0000256" key="3">
    <source>
        <dbReference type="SAM" id="SignalP"/>
    </source>
</evidence>
<feature type="signal peptide" evidence="3">
    <location>
        <begin position="1"/>
        <end position="22"/>
    </location>
</feature>
<proteinExistence type="predicted"/>
<sequence length="207" mass="23225">MNALSSKFLLILICLFSSLSFSQTTQNEETQSINSGTIDNQFEYLLRKSGNFKGTNGQPYEAVKLSMINALRANTKDSLNTIKKNLADTKAVVNTQAKEISTLKSNLNNTQSSLDATNAEKDSMSLFGIQMSKTGYNSLMWIIIAALLALLLLFIYKFKNSNAVTKSAKKALAETEEEFEQHRKVALEREQKVRRQLQDEINKQKNA</sequence>
<keyword evidence="2" id="KW-0472">Membrane</keyword>
<keyword evidence="2" id="KW-0812">Transmembrane</keyword>
<name>A0A9X1HX48_9FLAO</name>
<evidence type="ECO:0000256" key="2">
    <source>
        <dbReference type="SAM" id="Phobius"/>
    </source>
</evidence>
<keyword evidence="2" id="KW-1133">Transmembrane helix</keyword>
<reference evidence="4" key="1">
    <citation type="submission" date="2021-10" db="EMBL/GenBank/DDBJ databases">
        <title>Tamlana sargassums sp. nov., and Tamlana laminarinivorans sp. nov., two new bacteria isolated from the brown alga.</title>
        <authorList>
            <person name="Li J."/>
        </authorList>
    </citation>
    <scope>NUCLEOTIDE SEQUENCE</scope>
    <source>
        <strain evidence="4">PT2-4</strain>
    </source>
</reference>
<keyword evidence="5" id="KW-1185">Reference proteome</keyword>
<comment type="caution">
    <text evidence="4">The sequence shown here is derived from an EMBL/GenBank/DDBJ whole genome shotgun (WGS) entry which is preliminary data.</text>
</comment>
<evidence type="ECO:0000256" key="1">
    <source>
        <dbReference type="SAM" id="Coils"/>
    </source>
</evidence>
<organism evidence="4 5">
    <name type="scientific">Neotamlana laminarinivorans</name>
    <dbReference type="NCBI Taxonomy" id="2883124"/>
    <lineage>
        <taxon>Bacteria</taxon>
        <taxon>Pseudomonadati</taxon>
        <taxon>Bacteroidota</taxon>
        <taxon>Flavobacteriia</taxon>
        <taxon>Flavobacteriales</taxon>
        <taxon>Flavobacteriaceae</taxon>
        <taxon>Neotamlana</taxon>
    </lineage>
</organism>
<feature type="coiled-coil region" evidence="1">
    <location>
        <begin position="165"/>
        <end position="207"/>
    </location>
</feature>
<evidence type="ECO:0000313" key="4">
    <source>
        <dbReference type="EMBL" id="MCB4797764.1"/>
    </source>
</evidence>
<gene>
    <name evidence="4" type="ORF">LG649_02835</name>
</gene>
<dbReference type="RefSeq" id="WP_226540686.1">
    <property type="nucleotide sequence ID" value="NZ_JAJAPW010000001.1"/>
</dbReference>
<keyword evidence="1" id="KW-0175">Coiled coil</keyword>
<accession>A0A9X1HX48</accession>
<dbReference type="AlphaFoldDB" id="A0A9X1HX48"/>